<accession>A0ABR7QFG8</accession>
<organism evidence="1 2">
    <name type="scientific">Kordia aestuariivivens</name>
    <dbReference type="NCBI Taxonomy" id="2759037"/>
    <lineage>
        <taxon>Bacteria</taxon>
        <taxon>Pseudomonadati</taxon>
        <taxon>Bacteroidota</taxon>
        <taxon>Flavobacteriia</taxon>
        <taxon>Flavobacteriales</taxon>
        <taxon>Flavobacteriaceae</taxon>
        <taxon>Kordia</taxon>
    </lineage>
</organism>
<reference evidence="1 2" key="1">
    <citation type="submission" date="2020-07" db="EMBL/GenBank/DDBJ databases">
        <title>Description of Kordia aestuariivivens sp. nov., isolated from a tidal flat.</title>
        <authorList>
            <person name="Park S."/>
            <person name="Yoon J.-H."/>
        </authorList>
    </citation>
    <scope>NUCLEOTIDE SEQUENCE [LARGE SCALE GENOMIC DNA]</scope>
    <source>
        <strain evidence="1 2">YSTF-M3</strain>
    </source>
</reference>
<dbReference type="EMBL" id="JACGWS010000017">
    <property type="protein sequence ID" value="MBC8757163.1"/>
    <property type="molecule type" value="Genomic_DNA"/>
</dbReference>
<keyword evidence="2" id="KW-1185">Reference proteome</keyword>
<evidence type="ECO:0000313" key="1">
    <source>
        <dbReference type="EMBL" id="MBC8757163.1"/>
    </source>
</evidence>
<comment type="caution">
    <text evidence="1">The sequence shown here is derived from an EMBL/GenBank/DDBJ whole genome shotgun (WGS) entry which is preliminary data.</text>
</comment>
<proteinExistence type="predicted"/>
<dbReference type="Proteomes" id="UP000619238">
    <property type="component" value="Unassembled WGS sequence"/>
</dbReference>
<sequence>MKKKQFKQLSLKKSTISKLQNKITTNANRIVGGTDIICTIGLSYLLHCFEDNGTTDPNTQGCSMECTSGCNDTFTCRDHSCDCV</sequence>
<gene>
    <name evidence="1" type="ORF">H2O64_21010</name>
</gene>
<dbReference type="RefSeq" id="WP_187564207.1">
    <property type="nucleotide sequence ID" value="NZ_JACGWS010000017.1"/>
</dbReference>
<evidence type="ECO:0000313" key="2">
    <source>
        <dbReference type="Proteomes" id="UP000619238"/>
    </source>
</evidence>
<protein>
    <submittedName>
        <fullName evidence="1">Uncharacterized protein</fullName>
    </submittedName>
</protein>
<name>A0ABR7QFG8_9FLAO</name>